<comment type="caution">
    <text evidence="1">The sequence shown here is derived from an EMBL/GenBank/DDBJ whole genome shotgun (WGS) entry which is preliminary data.</text>
</comment>
<dbReference type="GO" id="GO:0004190">
    <property type="term" value="F:aspartic-type endopeptidase activity"/>
    <property type="evidence" value="ECO:0007669"/>
    <property type="project" value="InterPro"/>
</dbReference>
<dbReference type="InterPro" id="IPR021109">
    <property type="entry name" value="Peptidase_aspartic_dom_sf"/>
</dbReference>
<evidence type="ECO:0000313" key="1">
    <source>
        <dbReference type="EMBL" id="GFS20737.1"/>
    </source>
</evidence>
<name>A0AAV4JH02_9GAST</name>
<evidence type="ECO:0000313" key="2">
    <source>
        <dbReference type="Proteomes" id="UP000762676"/>
    </source>
</evidence>
<proteinExistence type="predicted"/>
<dbReference type="InterPro" id="IPR001969">
    <property type="entry name" value="Aspartic_peptidase_AS"/>
</dbReference>
<sequence length="133" mass="14461">MGEAHPRTPEMQRLVGNPNEAIIIIEGYDANALLDTGSSVSTVSSRFFESHLDHLNIEPVTSILSVECANVNALPFSGYIKAVLRIPELGDRACPCLLLVVPDTEYNKATPILLGTNFLTSLQAKRRDLAKSP</sequence>
<reference evidence="1 2" key="1">
    <citation type="journal article" date="2021" name="Elife">
        <title>Chloroplast acquisition without the gene transfer in kleptoplastic sea slugs, Plakobranchus ocellatus.</title>
        <authorList>
            <person name="Maeda T."/>
            <person name="Takahashi S."/>
            <person name="Yoshida T."/>
            <person name="Shimamura S."/>
            <person name="Takaki Y."/>
            <person name="Nagai Y."/>
            <person name="Toyoda A."/>
            <person name="Suzuki Y."/>
            <person name="Arimoto A."/>
            <person name="Ishii H."/>
            <person name="Satoh N."/>
            <person name="Nishiyama T."/>
            <person name="Hasebe M."/>
            <person name="Maruyama T."/>
            <person name="Minagawa J."/>
            <person name="Obokata J."/>
            <person name="Shigenobu S."/>
        </authorList>
    </citation>
    <scope>NUCLEOTIDE SEQUENCE [LARGE SCALE GENOMIC DNA]</scope>
</reference>
<organism evidence="1 2">
    <name type="scientific">Elysia marginata</name>
    <dbReference type="NCBI Taxonomy" id="1093978"/>
    <lineage>
        <taxon>Eukaryota</taxon>
        <taxon>Metazoa</taxon>
        <taxon>Spiralia</taxon>
        <taxon>Lophotrochozoa</taxon>
        <taxon>Mollusca</taxon>
        <taxon>Gastropoda</taxon>
        <taxon>Heterobranchia</taxon>
        <taxon>Euthyneura</taxon>
        <taxon>Panpulmonata</taxon>
        <taxon>Sacoglossa</taxon>
        <taxon>Placobranchoidea</taxon>
        <taxon>Plakobranchidae</taxon>
        <taxon>Elysia</taxon>
    </lineage>
</organism>
<protein>
    <submittedName>
        <fullName evidence="1">Retropepsins domain-containing protein</fullName>
    </submittedName>
</protein>
<gene>
    <name evidence="1" type="ORF">ElyMa_003321000</name>
</gene>
<accession>A0AAV4JH02</accession>
<keyword evidence="2" id="KW-1185">Reference proteome</keyword>
<dbReference type="SUPFAM" id="SSF50630">
    <property type="entry name" value="Acid proteases"/>
    <property type="match status" value="1"/>
</dbReference>
<dbReference type="AlphaFoldDB" id="A0AAV4JH02"/>
<dbReference type="Proteomes" id="UP000762676">
    <property type="component" value="Unassembled WGS sequence"/>
</dbReference>
<dbReference type="GO" id="GO:0006508">
    <property type="term" value="P:proteolysis"/>
    <property type="evidence" value="ECO:0007669"/>
    <property type="project" value="InterPro"/>
</dbReference>
<dbReference type="EMBL" id="BMAT01006834">
    <property type="protein sequence ID" value="GFS20737.1"/>
    <property type="molecule type" value="Genomic_DNA"/>
</dbReference>
<dbReference type="Gene3D" id="2.40.70.10">
    <property type="entry name" value="Acid Proteases"/>
    <property type="match status" value="1"/>
</dbReference>
<dbReference type="PROSITE" id="PS00141">
    <property type="entry name" value="ASP_PROTEASE"/>
    <property type="match status" value="1"/>
</dbReference>